<organism evidence="1 2">
    <name type="scientific">Persephonella hydrogeniphila</name>
    <dbReference type="NCBI Taxonomy" id="198703"/>
    <lineage>
        <taxon>Bacteria</taxon>
        <taxon>Pseudomonadati</taxon>
        <taxon>Aquificota</taxon>
        <taxon>Aquificia</taxon>
        <taxon>Aquificales</taxon>
        <taxon>Hydrogenothermaceae</taxon>
        <taxon>Persephonella</taxon>
    </lineage>
</organism>
<keyword evidence="2" id="KW-1185">Reference proteome</keyword>
<evidence type="ECO:0000313" key="2">
    <source>
        <dbReference type="Proteomes" id="UP000219036"/>
    </source>
</evidence>
<dbReference type="AlphaFoldDB" id="A0A285NPB3"/>
<dbReference type="Proteomes" id="UP000219036">
    <property type="component" value="Unassembled WGS sequence"/>
</dbReference>
<proteinExistence type="predicted"/>
<sequence>MREYIKRVISNKIKDIPQIQEESFQTEYSVIKKALTYLDGKKIKLKPVSFGYHGKKEIKAPVIEIKGNFPHIALQNLSDKIVYIENIENLSFLHYLKISNPAAVITNTEIRKPIFIENFPVFYIPSFIKQEELYIKLSTKKIKKEYRNIFLDIGVGTYFIYINLPVDSRFQDINSLSFYGSLSTLIYLLEKLISIKYPKGYRTRIIISDMLFSDYEGLYNHINKIDKDKILSIINIENCGIGNEKLIIKNRRNLLDSFHYIRIKKILEKAGKTYNEEKLEDYSNIDRINLPVIWFASQPNESLYNLKKEFLNEKLILNFVNDLFFIINKLYKDS</sequence>
<dbReference type="OrthoDB" id="13689at2"/>
<reference evidence="2" key="1">
    <citation type="submission" date="2017-09" db="EMBL/GenBank/DDBJ databases">
        <authorList>
            <person name="Varghese N."/>
            <person name="Submissions S."/>
        </authorList>
    </citation>
    <scope>NUCLEOTIDE SEQUENCE [LARGE SCALE GENOMIC DNA]</scope>
    <source>
        <strain evidence="2">DSM 15103</strain>
    </source>
</reference>
<evidence type="ECO:0000313" key="1">
    <source>
        <dbReference type="EMBL" id="SNZ11058.1"/>
    </source>
</evidence>
<accession>A0A285NPB3</accession>
<name>A0A285NPB3_9AQUI</name>
<dbReference type="EMBL" id="OBEI01000012">
    <property type="protein sequence ID" value="SNZ11058.1"/>
    <property type="molecule type" value="Genomic_DNA"/>
</dbReference>
<dbReference type="RefSeq" id="WP_097001136.1">
    <property type="nucleotide sequence ID" value="NZ_OBEI01000012.1"/>
</dbReference>
<protein>
    <submittedName>
        <fullName evidence="1">Uncharacterized protein</fullName>
    </submittedName>
</protein>
<gene>
    <name evidence="1" type="ORF">SAMN06265182_1995</name>
</gene>